<comment type="subcellular location">
    <subcellularLocation>
        <location evidence="1">Cell membrane</location>
        <topology evidence="1">Multi-pass membrane protein</topology>
    </subcellularLocation>
</comment>
<feature type="transmembrane region" description="Helical" evidence="7">
    <location>
        <begin position="307"/>
        <end position="326"/>
    </location>
</feature>
<dbReference type="Pfam" id="PF02518">
    <property type="entry name" value="HATPase_c"/>
    <property type="match status" value="1"/>
</dbReference>
<dbReference type="GO" id="GO:0000155">
    <property type="term" value="F:phosphorelay sensor kinase activity"/>
    <property type="evidence" value="ECO:0007669"/>
    <property type="project" value="InterPro"/>
</dbReference>
<dbReference type="RefSeq" id="WP_233281032.1">
    <property type="nucleotide sequence ID" value="NZ_CP040396.1"/>
</dbReference>
<evidence type="ECO:0000256" key="4">
    <source>
        <dbReference type="ARBA" id="ARBA00022679"/>
    </source>
</evidence>
<evidence type="ECO:0000259" key="8">
    <source>
        <dbReference type="PROSITE" id="PS50885"/>
    </source>
</evidence>
<dbReference type="Proteomes" id="UP000300879">
    <property type="component" value="Chromosome"/>
</dbReference>
<dbReference type="Pfam" id="PF06580">
    <property type="entry name" value="His_kinase"/>
    <property type="match status" value="1"/>
</dbReference>
<sequence length="602" mass="69207">MSRLRLPFGIKLMLSYCVLLMVPVLLIGKLVNDIYVESIRQQTGSTIQGTLSQMKSNIAFKLEDTKRISDMLYFDERLARALRANREGWESYDATQNILFPKFQTAVETANRRLWLSIYLKNEVFRETYNIYEGTDPLSTKSRLYDVYQYPRLVEKEWYRSYPRDEVYGTTMQWKQIEDDAQYGRISLLRRLVDIGSMQYPHDEIGFMRISVSLKDLFDSVDFKKIGDGTTIYIYDSRQGVMISSGAGSIAEDDASLSSHTEAQIQGPEGKQGDLVIREKLQGLNMELVAIVPENLLDQNTIKVRNLTLLIGLGCILIILVLGTGLSRYFSRRVYKIVKVVDSFQQGEFHKRIHFQGNDEFSKIAHALNEMGANVGRLIQEVYFSDLQKKQAELDSLHAQINPHFLYNTLSSISRLAKFGELDKLQRMVLDLAKFYRLSLNEGRNMIPVQHELEQVQAYIDIQRIKYGERLEVQYCFAPEVVRYETVKLILQPFIENVLEHAWTGDRIYIRICGEVRKEGLQFNIIDDGVGFPPRTLSGPLSVDQLENAGYGIRNVDQRIRLHYGAPYGVTLYSRPGAGTNISILIPLIPKTQKTIRQKRLT</sequence>
<protein>
    <submittedName>
        <fullName evidence="9">ATPase/histidine kinase/DNA gyrase B/HSP90 domain protein</fullName>
    </submittedName>
</protein>
<dbReference type="EMBL" id="CP040396">
    <property type="protein sequence ID" value="QCT03857.1"/>
    <property type="molecule type" value="Genomic_DNA"/>
</dbReference>
<dbReference type="PANTHER" id="PTHR34220:SF7">
    <property type="entry name" value="SENSOR HISTIDINE KINASE YPDA"/>
    <property type="match status" value="1"/>
</dbReference>
<dbReference type="SUPFAM" id="SSF55874">
    <property type="entry name" value="ATPase domain of HSP90 chaperone/DNA topoisomerase II/histidine kinase"/>
    <property type="match status" value="1"/>
</dbReference>
<keyword evidence="5 9" id="KW-0418">Kinase</keyword>
<evidence type="ECO:0000313" key="10">
    <source>
        <dbReference type="Proteomes" id="UP000300879"/>
    </source>
</evidence>
<name>A0A4P8XM31_9BACL</name>
<evidence type="ECO:0000256" key="7">
    <source>
        <dbReference type="SAM" id="Phobius"/>
    </source>
</evidence>
<accession>A0A4P8XM31</accession>
<evidence type="ECO:0000256" key="2">
    <source>
        <dbReference type="ARBA" id="ARBA00022475"/>
    </source>
</evidence>
<keyword evidence="7" id="KW-0812">Transmembrane</keyword>
<keyword evidence="10" id="KW-1185">Reference proteome</keyword>
<feature type="domain" description="HAMP" evidence="8">
    <location>
        <begin position="328"/>
        <end position="380"/>
    </location>
</feature>
<keyword evidence="3" id="KW-0597">Phosphoprotein</keyword>
<keyword evidence="4" id="KW-0808">Transferase</keyword>
<dbReference type="InterPro" id="IPR010559">
    <property type="entry name" value="Sig_transdc_His_kin_internal"/>
</dbReference>
<dbReference type="SUPFAM" id="SSF158472">
    <property type="entry name" value="HAMP domain-like"/>
    <property type="match status" value="1"/>
</dbReference>
<dbReference type="GO" id="GO:0005886">
    <property type="term" value="C:plasma membrane"/>
    <property type="evidence" value="ECO:0007669"/>
    <property type="project" value="UniProtKB-SubCell"/>
</dbReference>
<gene>
    <name evidence="9" type="ORF">E6C60_3146</name>
</gene>
<evidence type="ECO:0000256" key="6">
    <source>
        <dbReference type="ARBA" id="ARBA00023136"/>
    </source>
</evidence>
<dbReference type="InterPro" id="IPR036890">
    <property type="entry name" value="HATPase_C_sf"/>
</dbReference>
<organism evidence="9 10">
    <name type="scientific">Paenibacillus algicola</name>
    <dbReference type="NCBI Taxonomy" id="2565926"/>
    <lineage>
        <taxon>Bacteria</taxon>
        <taxon>Bacillati</taxon>
        <taxon>Bacillota</taxon>
        <taxon>Bacilli</taxon>
        <taxon>Bacillales</taxon>
        <taxon>Paenibacillaceae</taxon>
        <taxon>Paenibacillus</taxon>
    </lineage>
</organism>
<reference evidence="9 10" key="1">
    <citation type="submission" date="2019-05" db="EMBL/GenBank/DDBJ databases">
        <authorList>
            <person name="Chen C."/>
        </authorList>
    </citation>
    <scope>NUCLEOTIDE SEQUENCE [LARGE SCALE GENOMIC DNA]</scope>
    <source>
        <strain evidence="9 10">HB172198</strain>
    </source>
</reference>
<dbReference type="Gene3D" id="3.30.565.10">
    <property type="entry name" value="Histidine kinase-like ATPase, C-terminal domain"/>
    <property type="match status" value="1"/>
</dbReference>
<evidence type="ECO:0000313" key="9">
    <source>
        <dbReference type="EMBL" id="QCT03857.1"/>
    </source>
</evidence>
<dbReference type="InterPro" id="IPR050640">
    <property type="entry name" value="Bact_2-comp_sensor_kinase"/>
</dbReference>
<dbReference type="SMART" id="SM00304">
    <property type="entry name" value="HAMP"/>
    <property type="match status" value="1"/>
</dbReference>
<evidence type="ECO:0000256" key="1">
    <source>
        <dbReference type="ARBA" id="ARBA00004651"/>
    </source>
</evidence>
<dbReference type="Pfam" id="PF00672">
    <property type="entry name" value="HAMP"/>
    <property type="match status" value="1"/>
</dbReference>
<feature type="transmembrane region" description="Helical" evidence="7">
    <location>
        <begin position="12"/>
        <end position="31"/>
    </location>
</feature>
<dbReference type="CDD" id="cd06225">
    <property type="entry name" value="HAMP"/>
    <property type="match status" value="1"/>
</dbReference>
<evidence type="ECO:0000256" key="3">
    <source>
        <dbReference type="ARBA" id="ARBA00022553"/>
    </source>
</evidence>
<dbReference type="AlphaFoldDB" id="A0A4P8XM31"/>
<keyword evidence="6 7" id="KW-0472">Membrane</keyword>
<dbReference type="Gene3D" id="6.10.340.10">
    <property type="match status" value="1"/>
</dbReference>
<dbReference type="PANTHER" id="PTHR34220">
    <property type="entry name" value="SENSOR HISTIDINE KINASE YPDA"/>
    <property type="match status" value="1"/>
</dbReference>
<dbReference type="InterPro" id="IPR003594">
    <property type="entry name" value="HATPase_dom"/>
</dbReference>
<evidence type="ECO:0000256" key="5">
    <source>
        <dbReference type="ARBA" id="ARBA00022777"/>
    </source>
</evidence>
<keyword evidence="7" id="KW-1133">Transmembrane helix</keyword>
<dbReference type="PROSITE" id="PS50885">
    <property type="entry name" value="HAMP"/>
    <property type="match status" value="1"/>
</dbReference>
<keyword evidence="2" id="KW-1003">Cell membrane</keyword>
<dbReference type="KEGG" id="palo:E6C60_3146"/>
<dbReference type="InterPro" id="IPR003660">
    <property type="entry name" value="HAMP_dom"/>
</dbReference>
<proteinExistence type="predicted"/>